<evidence type="ECO:0000313" key="1">
    <source>
        <dbReference type="EMBL" id="TDD65575.1"/>
    </source>
</evidence>
<dbReference type="Gene3D" id="3.40.50.720">
    <property type="entry name" value="NAD(P)-binding Rossmann-like Domain"/>
    <property type="match status" value="1"/>
</dbReference>
<dbReference type="AlphaFoldDB" id="A0A4R5A2A9"/>
<dbReference type="SUPFAM" id="SSF51735">
    <property type="entry name" value="NAD(P)-binding Rossmann-fold domains"/>
    <property type="match status" value="1"/>
</dbReference>
<dbReference type="OrthoDB" id="8990234at2"/>
<evidence type="ECO:0000313" key="2">
    <source>
        <dbReference type="Proteomes" id="UP000295217"/>
    </source>
</evidence>
<keyword evidence="2" id="KW-1185">Reference proteome</keyword>
<reference evidence="1 2" key="1">
    <citation type="submission" date="2019-02" db="EMBL/GenBank/DDBJ databases">
        <title>Draft genome sequences of novel Actinobacteria.</title>
        <authorList>
            <person name="Sahin N."/>
            <person name="Ay H."/>
            <person name="Saygin H."/>
        </authorList>
    </citation>
    <scope>NUCLEOTIDE SEQUENCE [LARGE SCALE GENOMIC DNA]</scope>
    <source>
        <strain evidence="1 2">8K307</strain>
    </source>
</reference>
<gene>
    <name evidence="1" type="ORF">E1262_24900</name>
</gene>
<comment type="caution">
    <text evidence="1">The sequence shown here is derived from an EMBL/GenBank/DDBJ whole genome shotgun (WGS) entry which is preliminary data.</text>
</comment>
<dbReference type="EMBL" id="SMLB01000050">
    <property type="protein sequence ID" value="TDD65575.1"/>
    <property type="molecule type" value="Genomic_DNA"/>
</dbReference>
<dbReference type="Gene3D" id="3.40.50.10860">
    <property type="entry name" value="Leucine Dehydrogenase, chain A, domain 1"/>
    <property type="match status" value="1"/>
</dbReference>
<proteinExistence type="predicted"/>
<accession>A0A4R5A2A9</accession>
<protein>
    <submittedName>
        <fullName evidence="1">Shikimate dehydrogenase</fullName>
    </submittedName>
</protein>
<name>A0A4R5A2A9_9ACTN</name>
<organism evidence="1 2">
    <name type="scientific">Jiangella aurantiaca</name>
    <dbReference type="NCBI Taxonomy" id="2530373"/>
    <lineage>
        <taxon>Bacteria</taxon>
        <taxon>Bacillati</taxon>
        <taxon>Actinomycetota</taxon>
        <taxon>Actinomycetes</taxon>
        <taxon>Jiangellales</taxon>
        <taxon>Jiangellaceae</taxon>
        <taxon>Jiangella</taxon>
    </lineage>
</organism>
<dbReference type="Proteomes" id="UP000295217">
    <property type="component" value="Unassembled WGS sequence"/>
</dbReference>
<dbReference type="InterPro" id="IPR036291">
    <property type="entry name" value="NAD(P)-bd_dom_sf"/>
</dbReference>
<sequence length="314" mass="34263">MGRIARGSRFGFIGVTATQSSINQVFPAWAAELGLGDVRLDPVDLKLDTPPERYREVVRDIAGDSRHHGALVTTHKVRLLQAAADLFDELDPLANLTGEVSCISKRNGLLRGHAKDPITAGRSLAAFVPAGRFAGEAEVLCIGAGGSGLAISLYLATRPDAADRPRRITMVNRGVERLHECRAVHQRQEQPVPRPEFVYVANADPRVNDTLMGELPPGSLVINATGLGKDRPGSPITAEGCFPERGLVWELNYRGELDFLHQARAQETVRQLTIEDGWRYFVHGWSAVIDEAFDLNLDDSAIERLSAVATAMRS</sequence>